<evidence type="ECO:0000256" key="1">
    <source>
        <dbReference type="SAM" id="MobiDB-lite"/>
    </source>
</evidence>
<sequence length="409" mass="45905">MEQFRKMSSRNTNSHAQRSGFKQPTYFQPNYTYAQSPSIAHGSRPSRHSIGSPTELHQRFQPSSGYQPTAGSSQKSSPLQTGYIDGLYSTKASSRPSESHYPFSPDHYQGIQLDENGRVVGTSLSLTTPPTPSGPSYQGDFQKYSHQETPAHLPFEPQSSSLTRPYQSRHSSLGLGQPVSYLQSLSSAQSQSRKRHSLPAPSVAPLPEDGGPIPDGKVMDDPHAIDAHDLFWAKTITPEFHSVVERKRKENKIDSYNPFATFNQWNACAVYERKNKHTLPQYKVRKLADGTRGILKYAVESKVPEHLRCLPSSELLNSCYDCGQRGEHAATCEFHREVGDESYVPVSGDPENRKRRCVGGGGSNTFAADYNYKDPSENKEDHFVTKAWDTVKWNVVKRPIMAMRARRRR</sequence>
<feature type="region of interest" description="Disordered" evidence="1">
    <location>
        <begin position="1"/>
        <end position="218"/>
    </location>
</feature>
<dbReference type="VEuPathDB" id="FungiDB:YALI1_F04920g"/>
<evidence type="ECO:0000313" key="2">
    <source>
        <dbReference type="EMBL" id="RDW29237.1"/>
    </source>
</evidence>
<protein>
    <submittedName>
        <fullName evidence="2">Uncharacterized protein</fullName>
    </submittedName>
</protein>
<feature type="compositionally biased region" description="Low complexity" evidence="1">
    <location>
        <begin position="180"/>
        <end position="191"/>
    </location>
</feature>
<evidence type="ECO:0000313" key="3">
    <source>
        <dbReference type="Proteomes" id="UP000256601"/>
    </source>
</evidence>
<dbReference type="Proteomes" id="UP000256601">
    <property type="component" value="Unassembled WGS sequence"/>
</dbReference>
<feature type="compositionally biased region" description="Polar residues" evidence="1">
    <location>
        <begin position="157"/>
        <end position="171"/>
    </location>
</feature>
<reference evidence="2 3" key="1">
    <citation type="submission" date="2018-07" db="EMBL/GenBank/DDBJ databases">
        <title>Draft Genome Assemblies for Five Robust Yarrowia lipolytica Strains Exhibiting High Lipid Production and Pentose Sugar Utilization and Sugar Alcohol Secretion from Undetoxified Lignocellulosic Biomass Hydrolysates.</title>
        <authorList>
            <consortium name="DOE Joint Genome Institute"/>
            <person name="Walker C."/>
            <person name="Ryu S."/>
            <person name="Na H."/>
            <person name="Zane M."/>
            <person name="LaButti K."/>
            <person name="Lipzen A."/>
            <person name="Haridas S."/>
            <person name="Barry K."/>
            <person name="Grigoriev I.V."/>
            <person name="Quarterman J."/>
            <person name="Slininger P."/>
            <person name="Dien B."/>
            <person name="Trinh C.T."/>
        </authorList>
    </citation>
    <scope>NUCLEOTIDE SEQUENCE [LARGE SCALE GENOMIC DNA]</scope>
    <source>
        <strain evidence="2 3">YB392</strain>
    </source>
</reference>
<accession>A0A371CG22</accession>
<feature type="compositionally biased region" description="Polar residues" evidence="1">
    <location>
        <begin position="60"/>
        <end position="80"/>
    </location>
</feature>
<organism evidence="2 3">
    <name type="scientific">Yarrowia lipolytica</name>
    <name type="common">Candida lipolytica</name>
    <dbReference type="NCBI Taxonomy" id="4952"/>
    <lineage>
        <taxon>Eukaryota</taxon>
        <taxon>Fungi</taxon>
        <taxon>Dikarya</taxon>
        <taxon>Ascomycota</taxon>
        <taxon>Saccharomycotina</taxon>
        <taxon>Dipodascomycetes</taxon>
        <taxon>Dipodascales</taxon>
        <taxon>Dipodascales incertae sedis</taxon>
        <taxon>Yarrowia</taxon>
    </lineage>
</organism>
<dbReference type="VEuPathDB" id="FungiDB:YALI0_F03476g"/>
<feature type="compositionally biased region" description="Polar residues" evidence="1">
    <location>
        <begin position="9"/>
        <end position="38"/>
    </location>
</feature>
<dbReference type="EMBL" id="KZ857324">
    <property type="protein sequence ID" value="RDW29237.1"/>
    <property type="molecule type" value="Genomic_DNA"/>
</dbReference>
<proteinExistence type="predicted"/>
<dbReference type="AlphaFoldDB" id="A0A371CG22"/>
<gene>
    <name evidence="2" type="ORF">B0I71DRAFT_167863</name>
</gene>
<name>A0A371CG22_YARLL</name>